<comment type="similarity">
    <text evidence="13">Belongs to the class VI-like SAM-binding methyltransferase superfamily. CHO2 family.</text>
</comment>
<dbReference type="STRING" id="231916.A0A409YR00"/>
<dbReference type="EC" id="2.1.1.17" evidence="13"/>
<evidence type="ECO:0000256" key="4">
    <source>
        <dbReference type="ARBA" id="ARBA00022679"/>
    </source>
</evidence>
<comment type="pathway">
    <text evidence="13">Phospholipid metabolism; phosphatidylcholine biosynthesis.</text>
</comment>
<dbReference type="Pfam" id="PF04191">
    <property type="entry name" value="PEMT"/>
    <property type="match status" value="2"/>
</dbReference>
<dbReference type="InParanoid" id="A0A409YR00"/>
<keyword evidence="3 13" id="KW-0489">Methyltransferase</keyword>
<dbReference type="OrthoDB" id="4583at2759"/>
<keyword evidence="7 13" id="KW-0256">Endoplasmic reticulum</keyword>
<dbReference type="PROSITE" id="PS51598">
    <property type="entry name" value="SAM_CHO2"/>
    <property type="match status" value="1"/>
</dbReference>
<feature type="compositionally biased region" description="Polar residues" evidence="14">
    <location>
        <begin position="401"/>
        <end position="413"/>
    </location>
</feature>
<evidence type="ECO:0000313" key="16">
    <source>
        <dbReference type="Proteomes" id="UP000284706"/>
    </source>
</evidence>
<keyword evidence="8 13" id="KW-1133">Transmembrane helix</keyword>
<keyword evidence="9 13" id="KW-0443">Lipid metabolism</keyword>
<comment type="function">
    <text evidence="13">Catalyzes the first step of the methylation pathway of phosphatidylcholine biosynthesis, the SAM-dependent methylation of phosphatidylethanolamine (PE) to phosphatidylmonomethylethanolamine (PMME).</text>
</comment>
<evidence type="ECO:0000256" key="6">
    <source>
        <dbReference type="ARBA" id="ARBA00022692"/>
    </source>
</evidence>
<dbReference type="InterPro" id="IPR007318">
    <property type="entry name" value="Phopholipid_MeTrfase"/>
</dbReference>
<keyword evidence="11 13" id="KW-0594">Phospholipid biosynthesis</keyword>
<keyword evidence="16" id="KW-1185">Reference proteome</keyword>
<gene>
    <name evidence="15" type="ORF">CVT26_011316</name>
</gene>
<evidence type="ECO:0000256" key="12">
    <source>
        <dbReference type="ARBA" id="ARBA00023264"/>
    </source>
</evidence>
<dbReference type="GO" id="GO:0005789">
    <property type="term" value="C:endoplasmic reticulum membrane"/>
    <property type="evidence" value="ECO:0007669"/>
    <property type="project" value="UniProtKB-SubCell"/>
</dbReference>
<name>A0A409YR00_9AGAR</name>
<keyword evidence="2 13" id="KW-0444">Lipid biosynthesis</keyword>
<evidence type="ECO:0000256" key="8">
    <source>
        <dbReference type="ARBA" id="ARBA00022989"/>
    </source>
</evidence>
<protein>
    <recommendedName>
        <fullName evidence="13">Phosphatidylethanolamine N-methyltransferase</fullName>
        <shortName evidence="13">PEAMT</shortName>
        <ecNumber evidence="13">2.1.1.17</ecNumber>
    </recommendedName>
</protein>
<dbReference type="GO" id="GO:0006656">
    <property type="term" value="P:phosphatidylcholine biosynthetic process"/>
    <property type="evidence" value="ECO:0007669"/>
    <property type="project" value="UniProtKB-UniRule"/>
</dbReference>
<dbReference type="PANTHER" id="PTHR32138">
    <property type="entry name" value="PHOSPHATIDYLETHANOLAMINE N-METHYLTRANSFERASE"/>
    <property type="match status" value="1"/>
</dbReference>
<evidence type="ECO:0000256" key="3">
    <source>
        <dbReference type="ARBA" id="ARBA00022603"/>
    </source>
</evidence>
<comment type="caution">
    <text evidence="15">The sequence shown here is derived from an EMBL/GenBank/DDBJ whole genome shotgun (WGS) entry which is preliminary data.</text>
</comment>
<feature type="transmembrane region" description="Helical" evidence="13">
    <location>
        <begin position="274"/>
        <end position="294"/>
    </location>
</feature>
<comment type="caution">
    <text evidence="13">Lacks conserved residue(s) required for the propagation of feature annotation.</text>
</comment>
<evidence type="ECO:0000256" key="11">
    <source>
        <dbReference type="ARBA" id="ARBA00023209"/>
    </source>
</evidence>
<proteinExistence type="inferred from homology"/>
<evidence type="ECO:0000256" key="14">
    <source>
        <dbReference type="SAM" id="MobiDB-lite"/>
    </source>
</evidence>
<keyword evidence="4 13" id="KW-0808">Transferase</keyword>
<evidence type="ECO:0000256" key="13">
    <source>
        <dbReference type="RuleBase" id="RU361122"/>
    </source>
</evidence>
<feature type="region of interest" description="Disordered" evidence="14">
    <location>
        <begin position="1009"/>
        <end position="1043"/>
    </location>
</feature>
<dbReference type="EMBL" id="NHYE01000482">
    <property type="protein sequence ID" value="PPR05438.1"/>
    <property type="molecule type" value="Genomic_DNA"/>
</dbReference>
<accession>A0A409YR00</accession>
<evidence type="ECO:0000256" key="9">
    <source>
        <dbReference type="ARBA" id="ARBA00023098"/>
    </source>
</evidence>
<comment type="catalytic activity">
    <reaction evidence="13">
        <text>a 1,2-diacyl-sn-glycero-3-phosphoethanolamine + S-adenosyl-L-methionine = a 1,2-diacyl-sn-glycero-3-phospho-N-methylethanolamine + S-adenosyl-L-homocysteine + H(+)</text>
        <dbReference type="Rhea" id="RHEA:11164"/>
        <dbReference type="ChEBI" id="CHEBI:15378"/>
        <dbReference type="ChEBI" id="CHEBI:57856"/>
        <dbReference type="ChEBI" id="CHEBI:59789"/>
        <dbReference type="ChEBI" id="CHEBI:64573"/>
        <dbReference type="ChEBI" id="CHEBI:64612"/>
        <dbReference type="EC" id="2.1.1.17"/>
    </reaction>
</comment>
<feature type="region of interest" description="Disordered" evidence="14">
    <location>
        <begin position="400"/>
        <end position="424"/>
    </location>
</feature>
<evidence type="ECO:0000256" key="10">
    <source>
        <dbReference type="ARBA" id="ARBA00023136"/>
    </source>
</evidence>
<feature type="compositionally biased region" description="Polar residues" evidence="14">
    <location>
        <begin position="332"/>
        <end position="342"/>
    </location>
</feature>
<dbReference type="GO" id="GO:0004608">
    <property type="term" value="F:phosphatidylethanolamine N-methyltransferase activity"/>
    <property type="evidence" value="ECO:0007669"/>
    <property type="project" value="UniProtKB-UniRule"/>
</dbReference>
<feature type="transmembrane region" description="Helical" evidence="13">
    <location>
        <begin position="100"/>
        <end position="122"/>
    </location>
</feature>
<dbReference type="FunCoup" id="A0A409YR00">
    <property type="interactions" value="47"/>
</dbReference>
<feature type="region of interest" description="Disordered" evidence="14">
    <location>
        <begin position="1"/>
        <end position="31"/>
    </location>
</feature>
<feature type="compositionally biased region" description="Polar residues" evidence="14">
    <location>
        <begin position="352"/>
        <end position="362"/>
    </location>
</feature>
<evidence type="ECO:0000256" key="7">
    <source>
        <dbReference type="ARBA" id="ARBA00022824"/>
    </source>
</evidence>
<dbReference type="PANTHER" id="PTHR32138:SF0">
    <property type="entry name" value="PHOSPHATIDYLETHANOLAMINE N-METHYLTRANSFERASE"/>
    <property type="match status" value="1"/>
</dbReference>
<feature type="region of interest" description="Disordered" evidence="14">
    <location>
        <begin position="321"/>
        <end position="363"/>
    </location>
</feature>
<dbReference type="Proteomes" id="UP000284706">
    <property type="component" value="Unassembled WGS sequence"/>
</dbReference>
<comment type="subcellular location">
    <subcellularLocation>
        <location evidence="1">Endomembrane system</location>
        <topology evidence="1">Multi-pass membrane protein</topology>
    </subcellularLocation>
    <subcellularLocation>
        <location evidence="13">Endoplasmic reticulum membrane</location>
        <topology evidence="13">Multi-pass membrane protein</topology>
    </subcellularLocation>
</comment>
<evidence type="ECO:0000256" key="2">
    <source>
        <dbReference type="ARBA" id="ARBA00022516"/>
    </source>
</evidence>
<dbReference type="InterPro" id="IPR016219">
    <property type="entry name" value="Phosphatid-EA_MeTrfase_fun"/>
</dbReference>
<feature type="transmembrane region" description="Helical" evidence="13">
    <location>
        <begin position="492"/>
        <end position="510"/>
    </location>
</feature>
<keyword evidence="6 13" id="KW-0812">Transmembrane</keyword>
<feature type="compositionally biased region" description="Basic and acidic residues" evidence="14">
    <location>
        <begin position="1029"/>
        <end position="1043"/>
    </location>
</feature>
<keyword evidence="5 13" id="KW-0949">S-adenosyl-L-methionine</keyword>
<feature type="transmembrane region" description="Helical" evidence="13">
    <location>
        <begin position="665"/>
        <end position="685"/>
    </location>
</feature>
<feature type="transmembrane region" description="Helical" evidence="13">
    <location>
        <begin position="516"/>
        <end position="538"/>
    </location>
</feature>
<keyword evidence="12 13" id="KW-1208">Phospholipid metabolism</keyword>
<keyword evidence="10 13" id="KW-0472">Membrane</keyword>
<organism evidence="15 16">
    <name type="scientific">Gymnopilus dilepis</name>
    <dbReference type="NCBI Taxonomy" id="231916"/>
    <lineage>
        <taxon>Eukaryota</taxon>
        <taxon>Fungi</taxon>
        <taxon>Dikarya</taxon>
        <taxon>Basidiomycota</taxon>
        <taxon>Agaricomycotina</taxon>
        <taxon>Agaricomycetes</taxon>
        <taxon>Agaricomycetidae</taxon>
        <taxon>Agaricales</taxon>
        <taxon>Agaricineae</taxon>
        <taxon>Hymenogastraceae</taxon>
        <taxon>Gymnopilus</taxon>
    </lineage>
</organism>
<feature type="compositionally biased region" description="Polar residues" evidence="14">
    <location>
        <begin position="17"/>
        <end position="31"/>
    </location>
</feature>
<feature type="transmembrane region" description="Helical" evidence="13">
    <location>
        <begin position="210"/>
        <end position="230"/>
    </location>
</feature>
<evidence type="ECO:0000256" key="1">
    <source>
        <dbReference type="ARBA" id="ARBA00004127"/>
    </source>
</evidence>
<sequence>MPSSEGALRQRKPGSASGASDSPITELQGTQNEIKEAGKDEVVWGKTTSGEVFRVPTTHDVLTTLFHPGYPKSHLDLLNLGLLGLQVILFFTLSRKAAQIFFFFYFAFWRAAYDGGLGWILTRQSKKKWIVREVQKRGWLDETRRPAVRNWIRKQLVGKMGKDYSFDELPLEYNTWLLFRQLVDVILVNDFLSYCLFAFSCFRVPADLSIAVHIMRWVGGIGLIAFNIWVKTEAHNVVKDYGWYWGDCFFQRGALVFDGVFELAPHPMYSVGNYAVLFVSLAGHAAQFAFLVFFENPHIERLYGQRKAIAKRTPLITPGHGHGLKFDETGAEASSSTPSRNGTPIAPVDNAYLSTPGVTEGDTATETELETDVDADTEILPGAAKANSFSTKVKLPKTSRHQTSFSVESTVSSDGGVENGSRAGPVPRSEIYSIVPSQNRKIISQHDLLHKYFRRDAVVLRNVDLLRRVLTLDWIQNLPLTIFTGYYRATDAMLVLIMFYGLVITFLPSLSAKSTLVLHFLHALAWCLAHYFGLGLLLRAQSESKFLVRHYLENYPYDHLQKQNAILEAFSNWKAIYNLSMCMTYGVAWKAYELPRDWTVGSELLRHTLGAILIALHVWTTLESYEVLGLFGWFFGDFFMEEYPAHLEYTGIYRYLNNPEAMGGAAYFGLASISGSKLVLSLAVIRHLANWWFLSCVEHPHMRKLYGDSLRKDAGFVKVMKNVASKNAKILESRAGRHAPELKRVAREVIGTFDKVYEETADAVEEFLARSAPRISEVVQETKVLLRQSREKLVITRVANDISSYDTSKYRISVIPSPKTGRLAFHLGEPIRIKWQAPPNHSRKDWIGLYRVGANKSRLVTKTSSMGMWTPVHDEEWDGDFPIGFDQTTVPHFDANEGIVTFKGNTLPWLVGRYEVNIIQSSGQICDRSGSLPPRRQIQRHEHRWPYRNLRQGYFFSQIFAASSPSPIVDKPDEISFETVRTTLQNIVPLCLDNDPSLIPLSCKIPDSKNDSDSDDAPLLASDSAKNAITHEEEPDQEYRDPDDFSFWSERQAKRICDAIKQIFDVEFAPEVIVADANLTTLTNRILVSKEILSSGP</sequence>
<evidence type="ECO:0000313" key="15">
    <source>
        <dbReference type="EMBL" id="PPR05438.1"/>
    </source>
</evidence>
<evidence type="ECO:0000256" key="5">
    <source>
        <dbReference type="ARBA" id="ARBA00022691"/>
    </source>
</evidence>
<dbReference type="UniPathway" id="UPA00753"/>
<dbReference type="GO" id="GO:0032259">
    <property type="term" value="P:methylation"/>
    <property type="evidence" value="ECO:0007669"/>
    <property type="project" value="UniProtKB-KW"/>
</dbReference>
<reference evidence="15 16" key="1">
    <citation type="journal article" date="2018" name="Evol. Lett.">
        <title>Horizontal gene cluster transfer increased hallucinogenic mushroom diversity.</title>
        <authorList>
            <person name="Reynolds H.T."/>
            <person name="Vijayakumar V."/>
            <person name="Gluck-Thaler E."/>
            <person name="Korotkin H.B."/>
            <person name="Matheny P.B."/>
            <person name="Slot J.C."/>
        </authorList>
    </citation>
    <scope>NUCLEOTIDE SEQUENCE [LARGE SCALE GENOMIC DNA]</scope>
    <source>
        <strain evidence="15 16">SRW20</strain>
    </source>
</reference>
<dbReference type="AlphaFoldDB" id="A0A409YR00"/>